<gene>
    <name evidence="2" type="ORF">B7Z12_06860</name>
</gene>
<dbReference type="NCBIfam" id="TIGR01256">
    <property type="entry name" value="modA"/>
    <property type="match status" value="1"/>
</dbReference>
<name>A0A258D970_CAUVI</name>
<evidence type="ECO:0000313" key="2">
    <source>
        <dbReference type="EMBL" id="OYX04341.1"/>
    </source>
</evidence>
<dbReference type="Gene3D" id="3.60.15.10">
    <property type="entry name" value="Ribonuclease Z/Hydroxyacylglutathione hydrolase-like"/>
    <property type="match status" value="1"/>
</dbReference>
<evidence type="ECO:0000259" key="1">
    <source>
        <dbReference type="SMART" id="SM00849"/>
    </source>
</evidence>
<dbReference type="InterPro" id="IPR036866">
    <property type="entry name" value="RibonucZ/Hydroxyglut_hydro"/>
</dbReference>
<proteinExistence type="predicted"/>
<dbReference type="CDD" id="cd16278">
    <property type="entry name" value="metallo-hydrolase-like_MBL-fold"/>
    <property type="match status" value="1"/>
</dbReference>
<evidence type="ECO:0000313" key="3">
    <source>
        <dbReference type="Proteomes" id="UP000215616"/>
    </source>
</evidence>
<dbReference type="GO" id="GO:0015689">
    <property type="term" value="P:molybdate ion transport"/>
    <property type="evidence" value="ECO:0007669"/>
    <property type="project" value="InterPro"/>
</dbReference>
<dbReference type="PANTHER" id="PTHR23131:SF0">
    <property type="entry name" value="ENDORIBONUCLEASE LACTB2"/>
    <property type="match status" value="1"/>
</dbReference>
<dbReference type="SMART" id="SM00849">
    <property type="entry name" value="Lactamase_B"/>
    <property type="match status" value="1"/>
</dbReference>
<protein>
    <submittedName>
        <fullName evidence="2">Molybdate ABC transporter substrate-binding protein</fullName>
    </submittedName>
</protein>
<dbReference type="Gene3D" id="1.10.10.10">
    <property type="entry name" value="Winged helix-like DNA-binding domain superfamily/Winged helix DNA-binding domain"/>
    <property type="match status" value="1"/>
</dbReference>
<feature type="domain" description="Metallo-beta-lactamase" evidence="1">
    <location>
        <begin position="124"/>
        <end position="293"/>
    </location>
</feature>
<dbReference type="InterPro" id="IPR005950">
    <property type="entry name" value="ModA"/>
</dbReference>
<dbReference type="InterPro" id="IPR041516">
    <property type="entry name" value="LACTB2_WH"/>
</dbReference>
<comment type="caution">
    <text evidence="2">The sequence shown here is derived from an EMBL/GenBank/DDBJ whole genome shotgun (WGS) entry which is preliminary data.</text>
</comment>
<dbReference type="InterPro" id="IPR001279">
    <property type="entry name" value="Metallo-B-lactamas"/>
</dbReference>
<dbReference type="PANTHER" id="PTHR23131">
    <property type="entry name" value="ENDORIBONUCLEASE LACTB2"/>
    <property type="match status" value="1"/>
</dbReference>
<dbReference type="InterPro" id="IPR050662">
    <property type="entry name" value="Sec-metab_biosynth-thioest"/>
</dbReference>
<dbReference type="Proteomes" id="UP000215616">
    <property type="component" value="Unassembled WGS sequence"/>
</dbReference>
<dbReference type="Gene3D" id="3.40.190.10">
    <property type="entry name" value="Periplasmic binding protein-like II"/>
    <property type="match status" value="2"/>
</dbReference>
<dbReference type="AlphaFoldDB" id="A0A258D970"/>
<dbReference type="Pfam" id="PF00753">
    <property type="entry name" value="Lactamase_B"/>
    <property type="match status" value="1"/>
</dbReference>
<organism evidence="2 3">
    <name type="scientific">Caulobacter vibrioides</name>
    <name type="common">Caulobacter crescentus</name>
    <dbReference type="NCBI Taxonomy" id="155892"/>
    <lineage>
        <taxon>Bacteria</taxon>
        <taxon>Pseudomonadati</taxon>
        <taxon>Pseudomonadota</taxon>
        <taxon>Alphaproteobacteria</taxon>
        <taxon>Caulobacterales</taxon>
        <taxon>Caulobacteraceae</taxon>
        <taxon>Caulobacter</taxon>
    </lineage>
</organism>
<sequence>AQLQPRIVTGENIAQAYQFVASGNAQLGFVALSQVMEDGKITKGSAWVIPSDLHEPILQDAVLLASGKENPAATALMQYLRSDKARAVIPFVRETDVAYGRCDPVSPLIRRVMAENPGPFTYLGTGTYIVGHGEVAVIDPGPDDAAHLEALLAATTGERITQILITHTHQDHSPLARPLAAATGATIRGLPAPGVVDTGFEEGDQAGFRPDRPVADGERIEGDGWTLEALFTPGHASNHVAYALAEENALFPGDHVMGWSTTVISPPDGDMADYLASLEAVRARDFSTLWPTHGPPIREARPFLAAYREHRLDRERQVLRQLARGHARIGEMVPELYATVSPRLHPAAAHSLWAHLIKLVREGAVECDGAPELGSVYRLRGG</sequence>
<dbReference type="EMBL" id="NCDQ01000083">
    <property type="protein sequence ID" value="OYX04341.1"/>
    <property type="molecule type" value="Genomic_DNA"/>
</dbReference>
<dbReference type="SUPFAM" id="SSF56281">
    <property type="entry name" value="Metallo-hydrolase/oxidoreductase"/>
    <property type="match status" value="1"/>
</dbReference>
<accession>A0A258D970</accession>
<dbReference type="Pfam" id="PF17778">
    <property type="entry name" value="WHD_BLACT"/>
    <property type="match status" value="1"/>
</dbReference>
<dbReference type="InterPro" id="IPR036388">
    <property type="entry name" value="WH-like_DNA-bd_sf"/>
</dbReference>
<dbReference type="SUPFAM" id="SSF53850">
    <property type="entry name" value="Periplasmic binding protein-like II"/>
    <property type="match status" value="1"/>
</dbReference>
<dbReference type="Pfam" id="PF13531">
    <property type="entry name" value="SBP_bac_11"/>
    <property type="match status" value="1"/>
</dbReference>
<feature type="non-terminal residue" evidence="2">
    <location>
        <position position="1"/>
    </location>
</feature>
<reference evidence="2 3" key="1">
    <citation type="submission" date="2017-03" db="EMBL/GenBank/DDBJ databases">
        <title>Lifting the veil on microbial sulfur biogeochemistry in mining wastewaters.</title>
        <authorList>
            <person name="Kantor R.S."/>
            <person name="Colenbrander Nelson T."/>
            <person name="Marshall S."/>
            <person name="Bennett D."/>
            <person name="Apte S."/>
            <person name="Camacho D."/>
            <person name="Thomas B.C."/>
            <person name="Warren L.A."/>
            <person name="Banfield J.F."/>
        </authorList>
    </citation>
    <scope>NUCLEOTIDE SEQUENCE [LARGE SCALE GENOMIC DNA]</scope>
    <source>
        <strain evidence="2">32-67-7</strain>
    </source>
</reference>